<keyword evidence="2" id="KW-1185">Reference proteome</keyword>
<dbReference type="EMBL" id="JBBHLD010000015">
    <property type="protein sequence ID" value="MEJ5906407.1"/>
    <property type="molecule type" value="Genomic_DNA"/>
</dbReference>
<protein>
    <submittedName>
        <fullName evidence="1">Uncharacterized protein</fullName>
    </submittedName>
</protein>
<proteinExistence type="predicted"/>
<name>A0ABU8R989_9PSED</name>
<dbReference type="RefSeq" id="WP_186679557.1">
    <property type="nucleotide sequence ID" value="NZ_JABWRY020000001.1"/>
</dbReference>
<evidence type="ECO:0000313" key="2">
    <source>
        <dbReference type="Proteomes" id="UP001377692"/>
    </source>
</evidence>
<organism evidence="1 2">
    <name type="scientific">Pseudomonas kermanshahensis</name>
    <dbReference type="NCBI Taxonomy" id="2745482"/>
    <lineage>
        <taxon>Bacteria</taxon>
        <taxon>Pseudomonadati</taxon>
        <taxon>Pseudomonadota</taxon>
        <taxon>Gammaproteobacteria</taxon>
        <taxon>Pseudomonadales</taxon>
        <taxon>Pseudomonadaceae</taxon>
        <taxon>Pseudomonas</taxon>
    </lineage>
</organism>
<comment type="caution">
    <text evidence="1">The sequence shown here is derived from an EMBL/GenBank/DDBJ whole genome shotgun (WGS) entry which is preliminary data.</text>
</comment>
<accession>A0ABU8R989</accession>
<sequence length="676" mass="75117">MSTPLASSNPRNTAEQVRLDYRTAREQARQSRLDEYATRKNTNQPLQPVEVKDMVHPDGTLARKALDSDLEVTIPSWQLLPEDGDTEYVYLQLSKTGDTESGYQDVAFETFNGPTDGSIFPYPMHIPQNELPANGTVHVRYRHINFVGQPTFSTPRSLICDSLPPWGRDAQPEGVLFTALVIDDSNLGAGVQGTLPVDPHAGEGDTYELYFLDRWPEEGDDFDNPVDKGIVPTDRSVVIPAHHFTYNGDGKYHVAYYLWDRAGNKSRLSLPITLNVVLGDLPDNLKLPTVPLAQRDNLIDLKDAIQGVTVEIDRYEHARENDRVVVRWGNSVLAPETVGVKDKITVHVPNPVLRREFGTAAGPLTTTVSYQVLRGEVPFPAAPLSVAVEVDFSVVGPERPDPDDRWPNPVNDQLVAPTIRGKVSNTDNVLTRADKEQDATLTFAHYQNILSGQYVDFYWDDVRVSEKEYEVDTNDPDPISIDIPWKYILQAGNKPDVKVYYTVRADIAALNEQYSVPQSVNVDAIELILPLPGYEGIENNWLNCGSLADPANPGAPLSLRVKIPDLSNDLKVGDRVTMHWEPWIGSSDNDGSRPVPGAAESKTITLDPDNIGGFTWHIEPYAERLLPTFNPSVSIRARARFRYAKEDDSITSDWAVQRLSLASGSSSCPLPPLRKP</sequence>
<dbReference type="Proteomes" id="UP001377692">
    <property type="component" value="Unassembled WGS sequence"/>
</dbReference>
<reference evidence="1 2" key="1">
    <citation type="submission" date="2024-02" db="EMBL/GenBank/DDBJ databases">
        <title>Identification of pathogenicity and growth-promoting functions of Pseudomonas putida variants.</title>
        <authorList>
            <person name="Sun J."/>
        </authorList>
    </citation>
    <scope>NUCLEOTIDE SEQUENCE [LARGE SCALE GENOMIC DNA]</scope>
    <source>
        <strain evidence="1 2">A04</strain>
    </source>
</reference>
<evidence type="ECO:0000313" key="1">
    <source>
        <dbReference type="EMBL" id="MEJ5906407.1"/>
    </source>
</evidence>
<gene>
    <name evidence="1" type="ORF">V7V80_17110</name>
</gene>